<reference evidence="15" key="1">
    <citation type="submission" date="2025-08" db="UniProtKB">
        <authorList>
            <consortium name="RefSeq"/>
        </authorList>
    </citation>
    <scope>IDENTIFICATION</scope>
    <source>
        <tissue evidence="15">Testes</tissue>
    </source>
</reference>
<feature type="transmembrane region" description="Helical" evidence="13">
    <location>
        <begin position="460"/>
        <end position="484"/>
    </location>
</feature>
<name>A0ABM0GPH3_SACKO</name>
<evidence type="ECO:0000256" key="8">
    <source>
        <dbReference type="ARBA" id="ARBA00036466"/>
    </source>
</evidence>
<keyword evidence="5 13" id="KW-1133">Transmembrane helix</keyword>
<comment type="catalytic activity">
    <reaction evidence="10">
        <text>L-isoleucine(in) = L-isoleucine(out)</text>
        <dbReference type="Rhea" id="RHEA:70943"/>
        <dbReference type="ChEBI" id="CHEBI:58045"/>
    </reaction>
</comment>
<evidence type="ECO:0000256" key="6">
    <source>
        <dbReference type="ARBA" id="ARBA00023136"/>
    </source>
</evidence>
<dbReference type="Pfam" id="PF07690">
    <property type="entry name" value="MFS_1"/>
    <property type="match status" value="1"/>
</dbReference>
<comment type="catalytic activity">
    <reaction evidence="8">
        <text>L-phenylalanine(in) = L-phenylalanine(out)</text>
        <dbReference type="Rhea" id="RHEA:27950"/>
        <dbReference type="ChEBI" id="CHEBI:58095"/>
    </reaction>
</comment>
<dbReference type="SUPFAM" id="SSF103473">
    <property type="entry name" value="MFS general substrate transporter"/>
    <property type="match status" value="2"/>
</dbReference>
<dbReference type="InterPro" id="IPR011701">
    <property type="entry name" value="MFS"/>
</dbReference>
<feature type="transmembrane region" description="Helical" evidence="13">
    <location>
        <begin position="12"/>
        <end position="34"/>
    </location>
</feature>
<protein>
    <submittedName>
        <fullName evidence="15">Large neutral amino acids transporter small subunit 4-like</fullName>
    </submittedName>
</protein>
<evidence type="ECO:0000313" key="15">
    <source>
        <dbReference type="RefSeq" id="XP_002734445.1"/>
    </source>
</evidence>
<feature type="transmembrane region" description="Helical" evidence="13">
    <location>
        <begin position="490"/>
        <end position="511"/>
    </location>
</feature>
<accession>A0ABM0GPH3</accession>
<dbReference type="PANTHER" id="PTHR20766:SF3">
    <property type="entry name" value="LARGE NEUTRAL AMINO ACIDS TRANSPORTER SMALL SUBUNIT 4-LIKE ISOFORM X1"/>
    <property type="match status" value="1"/>
</dbReference>
<dbReference type="InterPro" id="IPR036259">
    <property type="entry name" value="MFS_trans_sf"/>
</dbReference>
<evidence type="ECO:0000256" key="13">
    <source>
        <dbReference type="SAM" id="Phobius"/>
    </source>
</evidence>
<feature type="transmembrane region" description="Helical" evidence="13">
    <location>
        <begin position="554"/>
        <end position="576"/>
    </location>
</feature>
<feature type="transmembrane region" description="Helical" evidence="13">
    <location>
        <begin position="523"/>
        <end position="542"/>
    </location>
</feature>
<evidence type="ECO:0000256" key="10">
    <source>
        <dbReference type="ARBA" id="ARBA00036777"/>
    </source>
</evidence>
<keyword evidence="6 13" id="KW-0472">Membrane</keyword>
<feature type="transmembrane region" description="Helical" evidence="13">
    <location>
        <begin position="195"/>
        <end position="214"/>
    </location>
</feature>
<evidence type="ECO:0000313" key="14">
    <source>
        <dbReference type="Proteomes" id="UP000694865"/>
    </source>
</evidence>
<feature type="transmembrane region" description="Helical" evidence="13">
    <location>
        <begin position="161"/>
        <end position="183"/>
    </location>
</feature>
<evidence type="ECO:0000256" key="4">
    <source>
        <dbReference type="ARBA" id="ARBA00022692"/>
    </source>
</evidence>
<feature type="compositionally biased region" description="Basic and acidic residues" evidence="12">
    <location>
        <begin position="398"/>
        <end position="408"/>
    </location>
</feature>
<proteinExistence type="inferred from homology"/>
<feature type="transmembrane region" description="Helical" evidence="13">
    <location>
        <begin position="109"/>
        <end position="129"/>
    </location>
</feature>
<feature type="compositionally biased region" description="Low complexity" evidence="12">
    <location>
        <begin position="431"/>
        <end position="446"/>
    </location>
</feature>
<comment type="catalytic activity">
    <reaction evidence="9">
        <text>L-methionine(in) = L-methionine(out)</text>
        <dbReference type="Rhea" id="RHEA:70939"/>
        <dbReference type="ChEBI" id="CHEBI:57844"/>
    </reaction>
</comment>
<keyword evidence="4 13" id="KW-0812">Transmembrane</keyword>
<dbReference type="RefSeq" id="XP_002734445.1">
    <property type="nucleotide sequence ID" value="XM_002734399.2"/>
</dbReference>
<comment type="catalytic activity">
    <reaction evidence="11">
        <text>L-leucine(in) = L-leucine(out)</text>
        <dbReference type="Rhea" id="RHEA:73011"/>
        <dbReference type="ChEBI" id="CHEBI:57427"/>
    </reaction>
</comment>
<feature type="region of interest" description="Disordered" evidence="12">
    <location>
        <begin position="398"/>
        <end position="448"/>
    </location>
</feature>
<evidence type="ECO:0000256" key="5">
    <source>
        <dbReference type="ARBA" id="ARBA00022989"/>
    </source>
</evidence>
<dbReference type="Gene3D" id="1.20.1250.20">
    <property type="entry name" value="MFS general substrate transporter like domains"/>
    <property type="match status" value="1"/>
</dbReference>
<evidence type="ECO:0000256" key="3">
    <source>
        <dbReference type="ARBA" id="ARBA00022475"/>
    </source>
</evidence>
<dbReference type="GeneID" id="100379056"/>
<evidence type="ECO:0000256" key="11">
    <source>
        <dbReference type="ARBA" id="ARBA00036887"/>
    </source>
</evidence>
<keyword evidence="3" id="KW-1003">Cell membrane</keyword>
<comment type="subcellular location">
    <subcellularLocation>
        <location evidence="1">Cell membrane</location>
        <topology evidence="1">Multi-pass membrane protein</topology>
    </subcellularLocation>
</comment>
<feature type="transmembrane region" description="Helical" evidence="13">
    <location>
        <begin position="136"/>
        <end position="155"/>
    </location>
</feature>
<feature type="transmembrane region" description="Helical" evidence="13">
    <location>
        <begin position="365"/>
        <end position="387"/>
    </location>
</feature>
<comment type="similarity">
    <text evidence="2">Belongs to the SLC43A transporter (TC 2.A.1.44) family.</text>
</comment>
<feature type="transmembrane region" description="Helical" evidence="13">
    <location>
        <begin position="326"/>
        <end position="345"/>
    </location>
</feature>
<dbReference type="PANTHER" id="PTHR20766">
    <property type="entry name" value="LARGE NEUTRAL AMINO ACIDS TRANSPORTER SMALL SUBUNIT 4-LIKE ISOFORM X1"/>
    <property type="match status" value="1"/>
</dbReference>
<keyword evidence="14" id="KW-1185">Reference proteome</keyword>
<evidence type="ECO:0000256" key="2">
    <source>
        <dbReference type="ARBA" id="ARBA00006595"/>
    </source>
</evidence>
<evidence type="ECO:0000256" key="12">
    <source>
        <dbReference type="SAM" id="MobiDB-lite"/>
    </source>
</evidence>
<evidence type="ECO:0000256" key="9">
    <source>
        <dbReference type="ARBA" id="ARBA00036530"/>
    </source>
</evidence>
<dbReference type="Proteomes" id="UP000694865">
    <property type="component" value="Unplaced"/>
</dbReference>
<evidence type="ECO:0000256" key="7">
    <source>
        <dbReference type="ARBA" id="ARBA00023180"/>
    </source>
</evidence>
<sequence length="620" mass="69065">MAPTLFIAQQRRYWLLITNVIIENLFFSAVLLGWSSLLLILRAERFYAYLCDEELNTQNGTWSEFTYNPNETDFDNVTYRLYPTSNETVLNSNLNEMGTCSAQETQLNLAFTVGSFLLSGMTFPIGMAMDKFGSRILRMIGCFFFCASALILAFANPDTTSVLLFPAVALNGIGGITLVFTSLQVSNLFGHKRSTVISLCIGSYASSAILFPILKALYDLGVSRQNMFVGLAIGCCIVWLNCFLNVPSEAIPDPDDESFGIHWNILKLDNKVSGQHFYRRVSNVGRRLSTGEVLKQGDMYGSKMNLELKMKRGSDPTFCQSIFSPIFLWSLVVMCITQLRLLFFIGSFSQMVEGMTDDDPNSVELYAAIFGFLQLLCLCTCPLIGLIMDWKTKAKPQTEDVEEAKPAEEDANSENISLSERSEDSDKTARSSKSLKSKSSGSSTDSIGKKKRTDVKIQKLRNGVVAFTITNTACVFFGILVLIPILELQIFTFVLHTIIRGFIHSAVCSLYALQYPANQQGGLIGLQSLISAMFALLQYPVFVAIEGPLNQDPFYVNIVMLGVSFISFGLPIYLYWYSKKVEKELKAKRALHTVDSEPLFLTSRPSRVALLTEKNQPVAI</sequence>
<keyword evidence="7" id="KW-0325">Glycoprotein</keyword>
<feature type="compositionally biased region" description="Basic and acidic residues" evidence="12">
    <location>
        <begin position="420"/>
        <end position="429"/>
    </location>
</feature>
<organism evidence="14 15">
    <name type="scientific">Saccoglossus kowalevskii</name>
    <name type="common">Acorn worm</name>
    <dbReference type="NCBI Taxonomy" id="10224"/>
    <lineage>
        <taxon>Eukaryota</taxon>
        <taxon>Metazoa</taxon>
        <taxon>Hemichordata</taxon>
        <taxon>Enteropneusta</taxon>
        <taxon>Harrimaniidae</taxon>
        <taxon>Saccoglossus</taxon>
    </lineage>
</organism>
<gene>
    <name evidence="15" type="primary">LOC100379056</name>
</gene>
<evidence type="ECO:0000256" key="1">
    <source>
        <dbReference type="ARBA" id="ARBA00004651"/>
    </source>
</evidence>